<keyword evidence="5" id="KW-1185">Reference proteome</keyword>
<evidence type="ECO:0000256" key="1">
    <source>
        <dbReference type="ARBA" id="ARBA00022679"/>
    </source>
</evidence>
<dbReference type="Pfam" id="PF00583">
    <property type="entry name" value="Acetyltransf_1"/>
    <property type="match status" value="1"/>
</dbReference>
<dbReference type="STRING" id="75743.A0A401QM08"/>
<dbReference type="GO" id="GO:0008080">
    <property type="term" value="F:N-acetyltransferase activity"/>
    <property type="evidence" value="ECO:0007669"/>
    <property type="project" value="InterPro"/>
</dbReference>
<keyword evidence="2" id="KW-1133">Transmembrane helix</keyword>
<proteinExistence type="predicted"/>
<dbReference type="InterPro" id="IPR000182">
    <property type="entry name" value="GNAT_dom"/>
</dbReference>
<keyword evidence="1" id="KW-0808">Transferase</keyword>
<dbReference type="PROSITE" id="PS51186">
    <property type="entry name" value="GNAT"/>
    <property type="match status" value="1"/>
</dbReference>
<dbReference type="SUPFAM" id="SSF55729">
    <property type="entry name" value="Acyl-CoA N-acyltransferases (Nat)"/>
    <property type="match status" value="1"/>
</dbReference>
<dbReference type="OMA" id="LECTEVH"/>
<evidence type="ECO:0000256" key="2">
    <source>
        <dbReference type="SAM" id="Phobius"/>
    </source>
</evidence>
<dbReference type="Proteomes" id="UP000288216">
    <property type="component" value="Unassembled WGS sequence"/>
</dbReference>
<protein>
    <recommendedName>
        <fullName evidence="3">N-acetyltransferase domain-containing protein</fullName>
    </recommendedName>
</protein>
<keyword evidence="2" id="KW-0472">Membrane</keyword>
<dbReference type="InterPro" id="IPR050769">
    <property type="entry name" value="NAT_camello-type"/>
</dbReference>
<sequence>MATRSAEEKAGRSCQAWRIRRCREEDVEAVRRIYADAVMEQAWPTFRRATRSPRALALAGAAGGLSLAVTGRPLAVPLAWLGLAALVYVACRYFYAALARGILGGDLGDVEGSFLGRAGACFWVVEGGGSGAPRLVGTLGAKPAPGEPAACELCRLTVALSCRRRGLGRDLLETGLVFARGSGYTECTVYTSDIHHAALALYGKAGFQLQRAFQPPEAGSLLHSICQVTDYQLRLKL</sequence>
<evidence type="ECO:0000313" key="5">
    <source>
        <dbReference type="Proteomes" id="UP000288216"/>
    </source>
</evidence>
<reference evidence="4 5" key="1">
    <citation type="journal article" date="2018" name="Nat. Ecol. Evol.">
        <title>Shark genomes provide insights into elasmobranch evolution and the origin of vertebrates.</title>
        <authorList>
            <person name="Hara Y"/>
            <person name="Yamaguchi K"/>
            <person name="Onimaru K"/>
            <person name="Kadota M"/>
            <person name="Koyanagi M"/>
            <person name="Keeley SD"/>
            <person name="Tatsumi K"/>
            <person name="Tanaka K"/>
            <person name="Motone F"/>
            <person name="Kageyama Y"/>
            <person name="Nozu R"/>
            <person name="Adachi N"/>
            <person name="Nishimura O"/>
            <person name="Nakagawa R"/>
            <person name="Tanegashima C"/>
            <person name="Kiyatake I"/>
            <person name="Matsumoto R"/>
            <person name="Murakumo K"/>
            <person name="Nishida K"/>
            <person name="Terakita A"/>
            <person name="Kuratani S"/>
            <person name="Sato K"/>
            <person name="Hyodo S Kuraku.S."/>
        </authorList>
    </citation>
    <scope>NUCLEOTIDE SEQUENCE [LARGE SCALE GENOMIC DNA]</scope>
</reference>
<evidence type="ECO:0000313" key="4">
    <source>
        <dbReference type="EMBL" id="GCB86372.1"/>
    </source>
</evidence>
<dbReference type="CDD" id="cd04301">
    <property type="entry name" value="NAT_SF"/>
    <property type="match status" value="1"/>
</dbReference>
<dbReference type="EMBL" id="BFAA01287499">
    <property type="protein sequence ID" value="GCB86372.1"/>
    <property type="molecule type" value="Genomic_DNA"/>
</dbReference>
<dbReference type="AlphaFoldDB" id="A0A401QM08"/>
<dbReference type="PANTHER" id="PTHR13947:SF58">
    <property type="entry name" value="8B (PUTATIVE,_PSEUDO-RELATED"/>
    <property type="match status" value="1"/>
</dbReference>
<keyword evidence="2" id="KW-0812">Transmembrane</keyword>
<feature type="transmembrane region" description="Helical" evidence="2">
    <location>
        <begin position="78"/>
        <end position="95"/>
    </location>
</feature>
<comment type="caution">
    <text evidence="4">The sequence shown here is derived from an EMBL/GenBank/DDBJ whole genome shotgun (WGS) entry which is preliminary data.</text>
</comment>
<gene>
    <name evidence="4" type="ORF">scyTo_0027123</name>
</gene>
<evidence type="ECO:0000259" key="3">
    <source>
        <dbReference type="PROSITE" id="PS51186"/>
    </source>
</evidence>
<name>A0A401QM08_SCYTO</name>
<dbReference type="InterPro" id="IPR016181">
    <property type="entry name" value="Acyl_CoA_acyltransferase"/>
</dbReference>
<feature type="domain" description="N-acetyltransferase" evidence="3">
    <location>
        <begin position="17"/>
        <end position="237"/>
    </location>
</feature>
<organism evidence="4 5">
    <name type="scientific">Scyliorhinus torazame</name>
    <name type="common">Cloudy catshark</name>
    <name type="synonym">Catulus torazame</name>
    <dbReference type="NCBI Taxonomy" id="75743"/>
    <lineage>
        <taxon>Eukaryota</taxon>
        <taxon>Metazoa</taxon>
        <taxon>Chordata</taxon>
        <taxon>Craniata</taxon>
        <taxon>Vertebrata</taxon>
        <taxon>Chondrichthyes</taxon>
        <taxon>Elasmobranchii</taxon>
        <taxon>Galeomorphii</taxon>
        <taxon>Galeoidea</taxon>
        <taxon>Carcharhiniformes</taxon>
        <taxon>Scyliorhinidae</taxon>
        <taxon>Scyliorhinus</taxon>
    </lineage>
</organism>
<dbReference type="OrthoDB" id="41532at2759"/>
<dbReference type="PANTHER" id="PTHR13947">
    <property type="entry name" value="GNAT FAMILY N-ACETYLTRANSFERASE"/>
    <property type="match status" value="1"/>
</dbReference>
<accession>A0A401QM08</accession>
<dbReference type="Gene3D" id="3.40.630.30">
    <property type="match status" value="1"/>
</dbReference>